<reference evidence="2 3" key="1">
    <citation type="submission" date="2020-03" db="EMBL/GenBank/DDBJ databases">
        <title>Sequencing the genomes of 1000 actinobacteria strains.</title>
        <authorList>
            <person name="Klenk H.-P."/>
        </authorList>
    </citation>
    <scope>NUCLEOTIDE SEQUENCE [LARGE SCALE GENOMIC DNA]</scope>
    <source>
        <strain evidence="2 3">DSM 45668</strain>
    </source>
</reference>
<keyword evidence="3" id="KW-1185">Reference proteome</keyword>
<keyword evidence="1" id="KW-0732">Signal</keyword>
<feature type="chain" id="PRO_5047229421" description="Secreted protein" evidence="1">
    <location>
        <begin position="28"/>
        <end position="132"/>
    </location>
</feature>
<protein>
    <recommendedName>
        <fullName evidence="4">Secreted protein</fullName>
    </recommendedName>
</protein>
<accession>A0ABX0T1R4</accession>
<proteinExistence type="predicted"/>
<evidence type="ECO:0008006" key="4">
    <source>
        <dbReference type="Google" id="ProtNLM"/>
    </source>
</evidence>
<dbReference type="EMBL" id="JAANOU010000001">
    <property type="protein sequence ID" value="NIH81486.1"/>
    <property type="molecule type" value="Genomic_DNA"/>
</dbReference>
<evidence type="ECO:0000256" key="1">
    <source>
        <dbReference type="SAM" id="SignalP"/>
    </source>
</evidence>
<name>A0ABX0T1R4_9PSEU</name>
<gene>
    <name evidence="2" type="ORF">FHX46_004016</name>
</gene>
<sequence length="132" mass="14235">MNKLKAAAAVAGIAATCVIGGAAQASAAPDDVTCAVVKYQGHDRGKACYHSNGDKIEVFDLRKDGYWIHGRVHVFAPVSYPHGSYSCENHKGYNTKVTCSKDAIEGRDVYFSVYLEDGDKVLEGTKLIRAHS</sequence>
<dbReference type="Proteomes" id="UP000754495">
    <property type="component" value="Unassembled WGS sequence"/>
</dbReference>
<feature type="signal peptide" evidence="1">
    <location>
        <begin position="1"/>
        <end position="27"/>
    </location>
</feature>
<organism evidence="2 3">
    <name type="scientific">Amycolatopsis viridis</name>
    <dbReference type="NCBI Taxonomy" id="185678"/>
    <lineage>
        <taxon>Bacteria</taxon>
        <taxon>Bacillati</taxon>
        <taxon>Actinomycetota</taxon>
        <taxon>Actinomycetes</taxon>
        <taxon>Pseudonocardiales</taxon>
        <taxon>Pseudonocardiaceae</taxon>
        <taxon>Amycolatopsis</taxon>
    </lineage>
</organism>
<evidence type="ECO:0000313" key="3">
    <source>
        <dbReference type="Proteomes" id="UP000754495"/>
    </source>
</evidence>
<evidence type="ECO:0000313" key="2">
    <source>
        <dbReference type="EMBL" id="NIH81486.1"/>
    </source>
</evidence>
<comment type="caution">
    <text evidence="2">The sequence shown here is derived from an EMBL/GenBank/DDBJ whole genome shotgun (WGS) entry which is preliminary data.</text>
</comment>
<dbReference type="RefSeq" id="WP_167117284.1">
    <property type="nucleotide sequence ID" value="NZ_JAANOU010000001.1"/>
</dbReference>